<evidence type="ECO:0000313" key="3">
    <source>
        <dbReference type="Proteomes" id="UP000887116"/>
    </source>
</evidence>
<feature type="region of interest" description="Disordered" evidence="1">
    <location>
        <begin position="14"/>
        <end position="35"/>
    </location>
</feature>
<keyword evidence="3" id="KW-1185">Reference proteome</keyword>
<dbReference type="Proteomes" id="UP000887116">
    <property type="component" value="Unassembled WGS sequence"/>
</dbReference>
<gene>
    <name evidence="2" type="ORF">TNCT_619461</name>
</gene>
<evidence type="ECO:0000256" key="1">
    <source>
        <dbReference type="SAM" id="MobiDB-lite"/>
    </source>
</evidence>
<protein>
    <submittedName>
        <fullName evidence="2">Uncharacterized protein</fullName>
    </submittedName>
</protein>
<feature type="non-terminal residue" evidence="2">
    <location>
        <position position="122"/>
    </location>
</feature>
<accession>A0A8X6H984</accession>
<dbReference type="AlphaFoldDB" id="A0A8X6H984"/>
<organism evidence="2 3">
    <name type="scientific">Trichonephila clavata</name>
    <name type="common">Joro spider</name>
    <name type="synonym">Nephila clavata</name>
    <dbReference type="NCBI Taxonomy" id="2740835"/>
    <lineage>
        <taxon>Eukaryota</taxon>
        <taxon>Metazoa</taxon>
        <taxon>Ecdysozoa</taxon>
        <taxon>Arthropoda</taxon>
        <taxon>Chelicerata</taxon>
        <taxon>Arachnida</taxon>
        <taxon>Araneae</taxon>
        <taxon>Araneomorphae</taxon>
        <taxon>Entelegynae</taxon>
        <taxon>Araneoidea</taxon>
        <taxon>Nephilidae</taxon>
        <taxon>Trichonephila</taxon>
    </lineage>
</organism>
<reference evidence="2" key="1">
    <citation type="submission" date="2020-07" db="EMBL/GenBank/DDBJ databases">
        <title>Multicomponent nature underlies the extraordinary mechanical properties of spider dragline silk.</title>
        <authorList>
            <person name="Kono N."/>
            <person name="Nakamura H."/>
            <person name="Mori M."/>
            <person name="Yoshida Y."/>
            <person name="Ohtoshi R."/>
            <person name="Malay A.D."/>
            <person name="Moran D.A.P."/>
            <person name="Tomita M."/>
            <person name="Numata K."/>
            <person name="Arakawa K."/>
        </authorList>
    </citation>
    <scope>NUCLEOTIDE SEQUENCE</scope>
</reference>
<sequence length="122" mass="14270">MTDDKGYNLTKMRYPDQRQQMSATSIRSGKKSSGTSYSALVCIPETVYCMASKYVRFRFELFPQRLLLVNSFLGDYIPGDKGDYHCSDCRCYRLCRMVNDSIKGFIETEIERNLNQWIDLYL</sequence>
<dbReference type="EMBL" id="BMAO01010797">
    <property type="protein sequence ID" value="GFQ69557.1"/>
    <property type="molecule type" value="Genomic_DNA"/>
</dbReference>
<name>A0A8X6H984_TRICU</name>
<proteinExistence type="predicted"/>
<feature type="compositionally biased region" description="Polar residues" evidence="1">
    <location>
        <begin position="17"/>
        <end position="35"/>
    </location>
</feature>
<comment type="caution">
    <text evidence="2">The sequence shown here is derived from an EMBL/GenBank/DDBJ whole genome shotgun (WGS) entry which is preliminary data.</text>
</comment>
<evidence type="ECO:0000313" key="2">
    <source>
        <dbReference type="EMBL" id="GFQ69557.1"/>
    </source>
</evidence>